<name>A0ABV4ICQ7_9BURK</name>
<dbReference type="InterPro" id="IPR011990">
    <property type="entry name" value="TPR-like_helical_dom_sf"/>
</dbReference>
<proteinExistence type="predicted"/>
<dbReference type="InterPro" id="IPR019734">
    <property type="entry name" value="TPR_rpt"/>
</dbReference>
<dbReference type="Gene3D" id="1.25.40.10">
    <property type="entry name" value="Tetratricopeptide repeat domain"/>
    <property type="match status" value="1"/>
</dbReference>
<dbReference type="InterPro" id="IPR056203">
    <property type="entry name" value="Cds6_C"/>
</dbReference>
<dbReference type="InterPro" id="IPR032710">
    <property type="entry name" value="NTF2-like_dom_sf"/>
</dbReference>
<organism evidence="4 5">
    <name type="scientific">Comamonas jiangduensis</name>
    <dbReference type="NCBI Taxonomy" id="1194168"/>
    <lineage>
        <taxon>Bacteria</taxon>
        <taxon>Pseudomonadati</taxon>
        <taxon>Pseudomonadota</taxon>
        <taxon>Betaproteobacteria</taxon>
        <taxon>Burkholderiales</taxon>
        <taxon>Comamonadaceae</taxon>
        <taxon>Comamonas</taxon>
    </lineage>
</organism>
<dbReference type="SUPFAM" id="SSF54427">
    <property type="entry name" value="NTF2-like"/>
    <property type="match status" value="1"/>
</dbReference>
<accession>A0ABV4ICQ7</accession>
<feature type="compositionally biased region" description="Basic and acidic residues" evidence="2">
    <location>
        <begin position="232"/>
        <end position="257"/>
    </location>
</feature>
<dbReference type="Pfam" id="PF24125">
    <property type="entry name" value="Cds6_C"/>
    <property type="match status" value="1"/>
</dbReference>
<dbReference type="PROSITE" id="PS50005">
    <property type="entry name" value="TPR"/>
    <property type="match status" value="1"/>
</dbReference>
<dbReference type="InterPro" id="IPR037919">
    <property type="entry name" value="OGT"/>
</dbReference>
<dbReference type="RefSeq" id="WP_370905067.1">
    <property type="nucleotide sequence ID" value="NZ_JBGJLR010000002.1"/>
</dbReference>
<comment type="caution">
    <text evidence="4">The sequence shown here is derived from an EMBL/GenBank/DDBJ whole genome shotgun (WGS) entry which is preliminary data.</text>
</comment>
<feature type="repeat" description="TPR" evidence="1">
    <location>
        <begin position="79"/>
        <end position="112"/>
    </location>
</feature>
<reference evidence="4 5" key="1">
    <citation type="submission" date="2024-08" db="EMBL/GenBank/DDBJ databases">
        <authorList>
            <person name="Feng Z."/>
            <person name="Ronholm J."/>
        </authorList>
    </citation>
    <scope>NUCLEOTIDE SEQUENCE [LARGE SCALE GENOMIC DNA]</scope>
    <source>
        <strain evidence="4 5">4-AB0-8</strain>
    </source>
</reference>
<gene>
    <name evidence="4" type="ORF">ACBP88_01995</name>
</gene>
<evidence type="ECO:0000313" key="4">
    <source>
        <dbReference type="EMBL" id="MEZ2738237.1"/>
    </source>
</evidence>
<dbReference type="PANTHER" id="PTHR44366:SF1">
    <property type="entry name" value="UDP-N-ACETYLGLUCOSAMINE--PEPTIDE N-ACETYLGLUCOSAMINYLTRANSFERASE 110 KDA SUBUNIT"/>
    <property type="match status" value="1"/>
</dbReference>
<dbReference type="Pfam" id="PF14559">
    <property type="entry name" value="TPR_19"/>
    <property type="match status" value="1"/>
</dbReference>
<dbReference type="SMART" id="SM00028">
    <property type="entry name" value="TPR"/>
    <property type="match status" value="2"/>
</dbReference>
<feature type="domain" description="Cds6 C-terminal" evidence="3">
    <location>
        <begin position="264"/>
        <end position="367"/>
    </location>
</feature>
<evidence type="ECO:0000256" key="2">
    <source>
        <dbReference type="SAM" id="MobiDB-lite"/>
    </source>
</evidence>
<evidence type="ECO:0000259" key="3">
    <source>
        <dbReference type="Pfam" id="PF24125"/>
    </source>
</evidence>
<feature type="region of interest" description="Disordered" evidence="2">
    <location>
        <begin position="186"/>
        <end position="207"/>
    </location>
</feature>
<feature type="compositionally biased region" description="Low complexity" evidence="2">
    <location>
        <begin position="222"/>
        <end position="231"/>
    </location>
</feature>
<protein>
    <submittedName>
        <fullName evidence="4">Tetratricopeptide repeat protein</fullName>
    </submittedName>
</protein>
<feature type="region of interest" description="Disordered" evidence="2">
    <location>
        <begin position="222"/>
        <end position="257"/>
    </location>
</feature>
<dbReference type="SUPFAM" id="SSF48452">
    <property type="entry name" value="TPR-like"/>
    <property type="match status" value="1"/>
</dbReference>
<evidence type="ECO:0000313" key="5">
    <source>
        <dbReference type="Proteomes" id="UP001567350"/>
    </source>
</evidence>
<dbReference type="PANTHER" id="PTHR44366">
    <property type="entry name" value="UDP-N-ACETYLGLUCOSAMINE--PEPTIDE N-ACETYLGLUCOSAMINYLTRANSFERASE 110 KDA SUBUNIT"/>
    <property type="match status" value="1"/>
</dbReference>
<evidence type="ECO:0000256" key="1">
    <source>
        <dbReference type="PROSITE-ProRule" id="PRU00339"/>
    </source>
</evidence>
<dbReference type="Gene3D" id="3.10.450.50">
    <property type="match status" value="1"/>
</dbReference>
<keyword evidence="1" id="KW-0802">TPR repeat</keyword>
<dbReference type="EMBL" id="JBGJLR010000002">
    <property type="protein sequence ID" value="MEZ2738237.1"/>
    <property type="molecule type" value="Genomic_DNA"/>
</dbReference>
<sequence length="370" mass="39405">MAFTVGSAWAQPSPTAEVAKLLEQGKLSEAAQRAQNHLKQNANDVQMRFLQGVIATEQRKYDQAIQIFTALTQDYPGLPEPYNNLAVVYAAKGEERKAAQVLEQAIRTNPSYATAHENLGDLYARMASDAYAKALQLDGSGKAMQPKLSLIKQIFPAAAPIATAKATATASAAPAVAAPVAAPAAPARTPADKPVAVSTAPAPTPAASAPVVVTAAAPVADAKPAPVAKPAEPAKDKEAAKPAEPAKAKETAQPDRQQHAVAAVEKAVLAWAKAWEQQNMPAYYAAYSNHFDPQGGTLAAWKAERKDRIVGKPAITVEVRDLKVSVHGERATANFRQYYAAGSYKATTRKTLRLQQEGDKWRITREETGR</sequence>
<dbReference type="Proteomes" id="UP001567350">
    <property type="component" value="Unassembled WGS sequence"/>
</dbReference>
<keyword evidence="5" id="KW-1185">Reference proteome</keyword>